<organism evidence="2 3">
    <name type="scientific">Micromonospora rosaria</name>
    <dbReference type="NCBI Taxonomy" id="47874"/>
    <lineage>
        <taxon>Bacteria</taxon>
        <taxon>Bacillati</taxon>
        <taxon>Actinomycetota</taxon>
        <taxon>Actinomycetes</taxon>
        <taxon>Micromonosporales</taxon>
        <taxon>Micromonosporaceae</taxon>
        <taxon>Micromonospora</taxon>
    </lineage>
</organism>
<evidence type="ECO:0000313" key="3">
    <source>
        <dbReference type="Proteomes" id="UP000070620"/>
    </source>
</evidence>
<dbReference type="EMBL" id="LRQV01000091">
    <property type="protein sequence ID" value="KXK59928.1"/>
    <property type="molecule type" value="Genomic_DNA"/>
</dbReference>
<feature type="transmembrane region" description="Helical" evidence="1">
    <location>
        <begin position="108"/>
        <end position="127"/>
    </location>
</feature>
<dbReference type="AlphaFoldDB" id="A0A136PNI0"/>
<keyword evidence="3" id="KW-1185">Reference proteome</keyword>
<dbReference type="OrthoDB" id="5197101at2"/>
<dbReference type="RefSeq" id="WP_067369497.1">
    <property type="nucleotide sequence ID" value="NZ_JBIUBN010000039.1"/>
</dbReference>
<dbReference type="Proteomes" id="UP000070620">
    <property type="component" value="Unassembled WGS sequence"/>
</dbReference>
<gene>
    <name evidence="2" type="ORF">AWW66_21620</name>
</gene>
<name>A0A136PNI0_9ACTN</name>
<reference evidence="2 3" key="1">
    <citation type="submission" date="2016-01" db="EMBL/GenBank/DDBJ databases">
        <title>Whole genome sequence and analysis of Micromonospora rosaria DSM 803, which can produce antibacterial substance rosamicin.</title>
        <authorList>
            <person name="Yang H."/>
            <person name="He X."/>
            <person name="Zhu D."/>
        </authorList>
    </citation>
    <scope>NUCLEOTIDE SEQUENCE [LARGE SCALE GENOMIC DNA]</scope>
    <source>
        <strain evidence="2 3">DSM 803</strain>
    </source>
</reference>
<accession>A0A136PNI0</accession>
<comment type="caution">
    <text evidence="2">The sequence shown here is derived from an EMBL/GenBank/DDBJ whole genome shotgun (WGS) entry which is preliminary data.</text>
</comment>
<protein>
    <submittedName>
        <fullName evidence="2">Uncharacterized protein</fullName>
    </submittedName>
</protein>
<evidence type="ECO:0000313" key="2">
    <source>
        <dbReference type="EMBL" id="KXK59928.1"/>
    </source>
</evidence>
<feature type="transmembrane region" description="Helical" evidence="1">
    <location>
        <begin position="75"/>
        <end position="96"/>
    </location>
</feature>
<proteinExistence type="predicted"/>
<keyword evidence="1" id="KW-0472">Membrane</keyword>
<keyword evidence="1" id="KW-1133">Transmembrane helix</keyword>
<evidence type="ECO:0000256" key="1">
    <source>
        <dbReference type="SAM" id="Phobius"/>
    </source>
</evidence>
<feature type="transmembrane region" description="Helical" evidence="1">
    <location>
        <begin position="38"/>
        <end position="63"/>
    </location>
</feature>
<keyword evidence="1" id="KW-0812">Transmembrane</keyword>
<sequence length="132" mass="13471">MKTLGVREAVAVTAGTVMFFAGAVLAGVLYALNALPQWAGWSLAVTAIAGLTLLVGTTVNALLRGDTEGVERQDAARASMVAVLVVVVAGFAYSLLEAFAGLPRMTAAVPSAAAGLVWVIAFSWGHVGGQKR</sequence>
<feature type="transmembrane region" description="Helical" evidence="1">
    <location>
        <begin position="9"/>
        <end position="32"/>
    </location>
</feature>